<dbReference type="AlphaFoldDB" id="A0A4U1JI76"/>
<proteinExistence type="predicted"/>
<evidence type="ECO:0000313" key="2">
    <source>
        <dbReference type="Proteomes" id="UP000309215"/>
    </source>
</evidence>
<name>A0A4U1JI76_9BACT</name>
<organism evidence="1 2">
    <name type="scientific">Polyangium fumosum</name>
    <dbReference type="NCBI Taxonomy" id="889272"/>
    <lineage>
        <taxon>Bacteria</taxon>
        <taxon>Pseudomonadati</taxon>
        <taxon>Myxococcota</taxon>
        <taxon>Polyangia</taxon>
        <taxon>Polyangiales</taxon>
        <taxon>Polyangiaceae</taxon>
        <taxon>Polyangium</taxon>
    </lineage>
</organism>
<reference evidence="1 2" key="1">
    <citation type="submission" date="2019-04" db="EMBL/GenBank/DDBJ databases">
        <authorList>
            <person name="Li Y."/>
            <person name="Wang J."/>
        </authorList>
    </citation>
    <scope>NUCLEOTIDE SEQUENCE [LARGE SCALE GENOMIC DNA]</scope>
    <source>
        <strain evidence="1 2">DSM 14668</strain>
    </source>
</reference>
<gene>
    <name evidence="1" type="ORF">E8A74_06090</name>
</gene>
<dbReference type="RefSeq" id="WP_136927967.1">
    <property type="nucleotide sequence ID" value="NZ_SSMQ01000004.1"/>
</dbReference>
<comment type="caution">
    <text evidence="1">The sequence shown here is derived from an EMBL/GenBank/DDBJ whole genome shotgun (WGS) entry which is preliminary data.</text>
</comment>
<sequence length="170" mass="19075">MATNSAMPPGRDRAEALMQFYARKENRYDAELDANGDISFGEFGFRHEPEKDALVARAFVAKAWRDGAPEAQIDAFMKVGRALNDPAIGGLFDQGGGYFHLDPDKRIYFLKKDFPLATTTREMLDEGVEKLRDLAATWTTRWFARVADITHGRALPPLRPVKQGDPDDTI</sequence>
<dbReference type="Proteomes" id="UP000309215">
    <property type="component" value="Unassembled WGS sequence"/>
</dbReference>
<evidence type="ECO:0000313" key="1">
    <source>
        <dbReference type="EMBL" id="TKD12173.1"/>
    </source>
</evidence>
<protein>
    <submittedName>
        <fullName evidence="1">Uncharacterized protein</fullName>
    </submittedName>
</protein>
<dbReference type="EMBL" id="SSMQ01000004">
    <property type="protein sequence ID" value="TKD12173.1"/>
    <property type="molecule type" value="Genomic_DNA"/>
</dbReference>
<dbReference type="OrthoDB" id="5506123at2"/>
<accession>A0A4U1JI76</accession>
<keyword evidence="2" id="KW-1185">Reference proteome</keyword>